<proteinExistence type="predicted"/>
<dbReference type="EMBL" id="JDVG02000119">
    <property type="protein sequence ID" value="KFB74016.1"/>
    <property type="molecule type" value="Genomic_DNA"/>
</dbReference>
<protein>
    <submittedName>
        <fullName evidence="1">Uncharacterized protein</fullName>
    </submittedName>
</protein>
<comment type="caution">
    <text evidence="1">The sequence shown here is derived from an EMBL/GenBank/DDBJ whole genome shotgun (WGS) entry which is preliminary data.</text>
</comment>
<gene>
    <name evidence="1" type="ORF">AW09_000693</name>
</gene>
<name>A0A080LZ16_9PROT</name>
<sequence length="133" mass="13466">MRNEGSLEALGAGTLSLTNLLNAGLLKADPGGQVIISGPFTQTPAGVVQIGITGTSTSDFGRISVSGLASLDGVIRPMLFGGFLPALGQTFRVMTFGSRTGSFASVEDGNPGDGVSYSAIYNPTNLSLLAIAE</sequence>
<evidence type="ECO:0000313" key="1">
    <source>
        <dbReference type="EMBL" id="KFB74016.1"/>
    </source>
</evidence>
<evidence type="ECO:0000313" key="2">
    <source>
        <dbReference type="Proteomes" id="UP000020077"/>
    </source>
</evidence>
<accession>A0A080LZ16</accession>
<dbReference type="Proteomes" id="UP000020077">
    <property type="component" value="Unassembled WGS sequence"/>
</dbReference>
<organism evidence="1 2">
    <name type="scientific">Candidatus Accumulibacter phosphatis</name>
    <dbReference type="NCBI Taxonomy" id="327160"/>
    <lineage>
        <taxon>Bacteria</taxon>
        <taxon>Pseudomonadati</taxon>
        <taxon>Pseudomonadota</taxon>
        <taxon>Betaproteobacteria</taxon>
        <taxon>Candidatus Accumulibacter</taxon>
    </lineage>
</organism>
<dbReference type="AlphaFoldDB" id="A0A080LZ16"/>
<reference evidence="1 2" key="1">
    <citation type="submission" date="2014-02" db="EMBL/GenBank/DDBJ databases">
        <title>Expanding our view of genomic diversity in Candidatus Accumulibacter clades.</title>
        <authorList>
            <person name="Skennerton C.T."/>
            <person name="Barr J.J."/>
            <person name="Slater F.R."/>
            <person name="Bond P.L."/>
            <person name="Tyson G.W."/>
        </authorList>
    </citation>
    <scope>NUCLEOTIDE SEQUENCE [LARGE SCALE GENOMIC DNA]</scope>
    <source>
        <strain evidence="2">BA-91</strain>
    </source>
</reference>